<feature type="region of interest" description="Disordered" evidence="1">
    <location>
        <begin position="116"/>
        <end position="139"/>
    </location>
</feature>
<sequence length="139" mass="15407">MNCSVGEDDPSYIKAYGIFESDIIIDVLSPHLKHFTSTPIIKLTRPVGLLALVVAALERAFDAYGETGTKPTEYDDFTKDYASTAVEQYGRMIASLRDSHWASIYAACGVKQEQKKPVTMGHKTPLASRRDRLRIPSSP</sequence>
<feature type="compositionally biased region" description="Basic and acidic residues" evidence="1">
    <location>
        <begin position="128"/>
        <end position="139"/>
    </location>
</feature>
<dbReference type="EMBL" id="GL377304">
    <property type="protein sequence ID" value="EFI98785.1"/>
    <property type="molecule type" value="Genomic_DNA"/>
</dbReference>
<dbReference type="VEuPathDB" id="FungiDB:SCHCODRAFT_02519424"/>
<dbReference type="AlphaFoldDB" id="D8PYZ9"/>
<evidence type="ECO:0000313" key="3">
    <source>
        <dbReference type="Proteomes" id="UP000007431"/>
    </source>
</evidence>
<accession>D8PYZ9</accession>
<evidence type="ECO:0000313" key="2">
    <source>
        <dbReference type="EMBL" id="EFI98785.1"/>
    </source>
</evidence>
<dbReference type="InParanoid" id="D8PYZ9"/>
<keyword evidence="3" id="KW-1185">Reference proteome</keyword>
<gene>
    <name evidence="2" type="ORF">SCHCODRAFT_84709</name>
</gene>
<dbReference type="Proteomes" id="UP000007431">
    <property type="component" value="Unassembled WGS sequence"/>
</dbReference>
<protein>
    <submittedName>
        <fullName evidence="2">Expressed protein</fullName>
    </submittedName>
</protein>
<reference evidence="2 3" key="1">
    <citation type="journal article" date="2010" name="Nat. Biotechnol.">
        <title>Genome sequence of the model mushroom Schizophyllum commune.</title>
        <authorList>
            <person name="Ohm R.A."/>
            <person name="de Jong J.F."/>
            <person name="Lugones L.G."/>
            <person name="Aerts A."/>
            <person name="Kothe E."/>
            <person name="Stajich J.E."/>
            <person name="de Vries R.P."/>
            <person name="Record E."/>
            <person name="Levasseur A."/>
            <person name="Baker S.E."/>
            <person name="Bartholomew K.A."/>
            <person name="Coutinho P.M."/>
            <person name="Erdmann S."/>
            <person name="Fowler T.J."/>
            <person name="Gathman A.C."/>
            <person name="Lombard V."/>
            <person name="Henrissat B."/>
            <person name="Knabe N."/>
            <person name="Kuees U."/>
            <person name="Lilly W.W."/>
            <person name="Lindquist E."/>
            <person name="Lucas S."/>
            <person name="Magnuson J.K."/>
            <person name="Piumi F."/>
            <person name="Raudaskoski M."/>
            <person name="Salamov A."/>
            <person name="Schmutz J."/>
            <person name="Schwarze F.W.M.R."/>
            <person name="vanKuyk P.A."/>
            <person name="Horton J.S."/>
            <person name="Grigoriev I.V."/>
            <person name="Woesten H.A.B."/>
        </authorList>
    </citation>
    <scope>NUCLEOTIDE SEQUENCE [LARGE SCALE GENOMIC DNA]</scope>
    <source>
        <strain evidence="3">H4-8 / FGSC 9210</strain>
    </source>
</reference>
<organism evidence="3">
    <name type="scientific">Schizophyllum commune (strain H4-8 / FGSC 9210)</name>
    <name type="common">Split gill fungus</name>
    <dbReference type="NCBI Taxonomy" id="578458"/>
    <lineage>
        <taxon>Eukaryota</taxon>
        <taxon>Fungi</taxon>
        <taxon>Dikarya</taxon>
        <taxon>Basidiomycota</taxon>
        <taxon>Agaricomycotina</taxon>
        <taxon>Agaricomycetes</taxon>
        <taxon>Agaricomycetidae</taxon>
        <taxon>Agaricales</taxon>
        <taxon>Schizophyllaceae</taxon>
        <taxon>Schizophyllum</taxon>
    </lineage>
</organism>
<name>D8PYZ9_SCHCM</name>
<evidence type="ECO:0000256" key="1">
    <source>
        <dbReference type="SAM" id="MobiDB-lite"/>
    </source>
</evidence>
<dbReference type="HOGENOM" id="CLU_1846259_0_0_1"/>
<proteinExistence type="predicted"/>